<keyword evidence="3 6" id="KW-0812">Transmembrane</keyword>
<proteinExistence type="predicted"/>
<dbReference type="Proteomes" id="UP001381003">
    <property type="component" value="Chromosome"/>
</dbReference>
<evidence type="ECO:0000313" key="7">
    <source>
        <dbReference type="EMBL" id="WWF04274.1"/>
    </source>
</evidence>
<feature type="transmembrane region" description="Helical" evidence="6">
    <location>
        <begin position="159"/>
        <end position="183"/>
    </location>
</feature>
<reference evidence="7 8" key="1">
    <citation type="submission" date="2022-09" db="EMBL/GenBank/DDBJ databases">
        <title>Complete genome sequence of Janibacter terrae strain COS04-44, PCL-degrading bacteria isolated from oil spilled coast.</title>
        <authorList>
            <person name="Park H."/>
            <person name="Kim J.Y."/>
            <person name="An S.H."/>
            <person name="Lee C.M."/>
            <person name="Weon H.-Y."/>
        </authorList>
    </citation>
    <scope>NUCLEOTIDE SEQUENCE [LARGE SCALE GENOMIC DNA]</scope>
    <source>
        <strain evidence="7 8">COS04-44</strain>
    </source>
</reference>
<evidence type="ECO:0000256" key="5">
    <source>
        <dbReference type="ARBA" id="ARBA00023136"/>
    </source>
</evidence>
<dbReference type="PANTHER" id="PTHR40277">
    <property type="entry name" value="BLL5419 PROTEIN"/>
    <property type="match status" value="1"/>
</dbReference>
<gene>
    <name evidence="7" type="ORF">N5P18_11290</name>
</gene>
<dbReference type="PANTHER" id="PTHR40277:SF1">
    <property type="entry name" value="BLL5419 PROTEIN"/>
    <property type="match status" value="1"/>
</dbReference>
<feature type="transmembrane region" description="Helical" evidence="6">
    <location>
        <begin position="120"/>
        <end position="153"/>
    </location>
</feature>
<feature type="transmembrane region" description="Helical" evidence="6">
    <location>
        <begin position="237"/>
        <end position="260"/>
    </location>
</feature>
<evidence type="ECO:0000256" key="1">
    <source>
        <dbReference type="ARBA" id="ARBA00004651"/>
    </source>
</evidence>
<feature type="transmembrane region" description="Helical" evidence="6">
    <location>
        <begin position="195"/>
        <end position="217"/>
    </location>
</feature>
<sequence>MRPVVGAAILGVLLARVGAGAVVEGLLSVDALAVAVAVVLTAVTTTSSAWRWQVVAGRLGVGLPLRTAVAACYRSQLVNLTLPGGVVGDVERAVRHGRSAADLRAGLGAVAVERLVGQAVLVPLAVVAAAAAGIVPVPVAAGVLALVVGGLWLERRHGWSVIARVVLASVVAVAGHVAIFVLVARAVGVSLPLGVLLPLTLVVLLVAGIPLSIAGWGPREGAAAWAFAAAGATAAQGLAVAVAFGAVVTVATLPGAVVLLHRPRVVRGGHALAPAPGVGTRG</sequence>
<evidence type="ECO:0000256" key="6">
    <source>
        <dbReference type="SAM" id="Phobius"/>
    </source>
</evidence>
<comment type="subcellular location">
    <subcellularLocation>
        <location evidence="1">Cell membrane</location>
        <topology evidence="1">Multi-pass membrane protein</topology>
    </subcellularLocation>
</comment>
<protein>
    <submittedName>
        <fullName evidence="7">Flippase-like domain-containing protein</fullName>
    </submittedName>
</protein>
<keyword evidence="5 6" id="KW-0472">Membrane</keyword>
<keyword evidence="4 6" id="KW-1133">Transmembrane helix</keyword>
<dbReference type="RefSeq" id="WP_338537717.1">
    <property type="nucleotide sequence ID" value="NZ_CP104874.1"/>
</dbReference>
<keyword evidence="2" id="KW-1003">Cell membrane</keyword>
<evidence type="ECO:0000256" key="4">
    <source>
        <dbReference type="ARBA" id="ARBA00022989"/>
    </source>
</evidence>
<dbReference type="EMBL" id="CP104874">
    <property type="protein sequence ID" value="WWF04274.1"/>
    <property type="molecule type" value="Genomic_DNA"/>
</dbReference>
<dbReference type="Pfam" id="PF03706">
    <property type="entry name" value="LPG_synthase_TM"/>
    <property type="match status" value="2"/>
</dbReference>
<accession>A0ABZ2FAE9</accession>
<feature type="transmembrane region" description="Helical" evidence="6">
    <location>
        <begin position="29"/>
        <end position="50"/>
    </location>
</feature>
<keyword evidence="8" id="KW-1185">Reference proteome</keyword>
<evidence type="ECO:0000256" key="2">
    <source>
        <dbReference type="ARBA" id="ARBA00022475"/>
    </source>
</evidence>
<organism evidence="7 8">
    <name type="scientific">Janibacter terrae</name>
    <dbReference type="NCBI Taxonomy" id="103817"/>
    <lineage>
        <taxon>Bacteria</taxon>
        <taxon>Bacillati</taxon>
        <taxon>Actinomycetota</taxon>
        <taxon>Actinomycetes</taxon>
        <taxon>Micrococcales</taxon>
        <taxon>Intrasporangiaceae</taxon>
        <taxon>Janibacter</taxon>
    </lineage>
</organism>
<dbReference type="InterPro" id="IPR022791">
    <property type="entry name" value="L-PG_synthase/AglD"/>
</dbReference>
<evidence type="ECO:0000313" key="8">
    <source>
        <dbReference type="Proteomes" id="UP001381003"/>
    </source>
</evidence>
<evidence type="ECO:0000256" key="3">
    <source>
        <dbReference type="ARBA" id="ARBA00022692"/>
    </source>
</evidence>
<name>A0ABZ2FAE9_9MICO</name>